<comment type="caution">
    <text evidence="2">The sequence shown here is derived from an EMBL/GenBank/DDBJ whole genome shotgun (WGS) entry which is preliminary data.</text>
</comment>
<name>A0A9W9FN80_9EURO</name>
<dbReference type="AlphaFoldDB" id="A0A9W9FN80"/>
<dbReference type="Proteomes" id="UP001149074">
    <property type="component" value="Unassembled WGS sequence"/>
</dbReference>
<gene>
    <name evidence="2" type="ORF">N7532_003885</name>
</gene>
<dbReference type="RefSeq" id="XP_056476736.1">
    <property type="nucleotide sequence ID" value="XM_056616379.1"/>
</dbReference>
<evidence type="ECO:0000313" key="2">
    <source>
        <dbReference type="EMBL" id="KAJ5103356.1"/>
    </source>
</evidence>
<keyword evidence="3" id="KW-1185">Reference proteome</keyword>
<sequence length="112" mass="12674">MQPLLSSYGILPSQEGTSPIPPPVRNTIHTYAHREGLGYRQPDTPRPLNLLRRWRPVSAKRPLAARGPKRDREEQSQPPWETVFSEVDIASYGTVAESPRDSQPHRLPTGRD</sequence>
<evidence type="ECO:0000256" key="1">
    <source>
        <dbReference type="SAM" id="MobiDB-lite"/>
    </source>
</evidence>
<dbReference type="EMBL" id="JAPQKI010000004">
    <property type="protein sequence ID" value="KAJ5103356.1"/>
    <property type="molecule type" value="Genomic_DNA"/>
</dbReference>
<proteinExistence type="predicted"/>
<feature type="region of interest" description="Disordered" evidence="1">
    <location>
        <begin position="1"/>
        <end position="26"/>
    </location>
</feature>
<accession>A0A9W9FN80</accession>
<feature type="region of interest" description="Disordered" evidence="1">
    <location>
        <begin position="57"/>
        <end position="112"/>
    </location>
</feature>
<protein>
    <submittedName>
        <fullName evidence="2">Uncharacterized protein</fullName>
    </submittedName>
</protein>
<dbReference type="GeneID" id="81355358"/>
<feature type="compositionally biased region" description="Basic and acidic residues" evidence="1">
    <location>
        <begin position="98"/>
        <end position="112"/>
    </location>
</feature>
<reference evidence="2" key="1">
    <citation type="submission" date="2022-11" db="EMBL/GenBank/DDBJ databases">
        <authorList>
            <person name="Petersen C."/>
        </authorList>
    </citation>
    <scope>NUCLEOTIDE SEQUENCE</scope>
    <source>
        <strain evidence="2">IBT 30761</strain>
    </source>
</reference>
<evidence type="ECO:0000313" key="3">
    <source>
        <dbReference type="Proteomes" id="UP001149074"/>
    </source>
</evidence>
<organism evidence="2 3">
    <name type="scientific">Penicillium argentinense</name>
    <dbReference type="NCBI Taxonomy" id="1131581"/>
    <lineage>
        <taxon>Eukaryota</taxon>
        <taxon>Fungi</taxon>
        <taxon>Dikarya</taxon>
        <taxon>Ascomycota</taxon>
        <taxon>Pezizomycotina</taxon>
        <taxon>Eurotiomycetes</taxon>
        <taxon>Eurotiomycetidae</taxon>
        <taxon>Eurotiales</taxon>
        <taxon>Aspergillaceae</taxon>
        <taxon>Penicillium</taxon>
    </lineage>
</organism>
<reference evidence="2" key="2">
    <citation type="journal article" date="2023" name="IMA Fungus">
        <title>Comparative genomic study of the Penicillium genus elucidates a diverse pangenome and 15 lateral gene transfer events.</title>
        <authorList>
            <person name="Petersen C."/>
            <person name="Sorensen T."/>
            <person name="Nielsen M.R."/>
            <person name="Sondergaard T.E."/>
            <person name="Sorensen J.L."/>
            <person name="Fitzpatrick D.A."/>
            <person name="Frisvad J.C."/>
            <person name="Nielsen K.L."/>
        </authorList>
    </citation>
    <scope>NUCLEOTIDE SEQUENCE</scope>
    <source>
        <strain evidence="2">IBT 30761</strain>
    </source>
</reference>